<dbReference type="EMBL" id="JAVXZY010000003">
    <property type="protein sequence ID" value="MDT8999720.1"/>
    <property type="molecule type" value="Genomic_DNA"/>
</dbReference>
<dbReference type="SUPFAM" id="SSF52266">
    <property type="entry name" value="SGNH hydrolase"/>
    <property type="match status" value="1"/>
</dbReference>
<evidence type="ECO:0000313" key="3">
    <source>
        <dbReference type="Proteomes" id="UP001246372"/>
    </source>
</evidence>
<dbReference type="GO" id="GO:0016787">
    <property type="term" value="F:hydrolase activity"/>
    <property type="evidence" value="ECO:0007669"/>
    <property type="project" value="UniProtKB-KW"/>
</dbReference>
<sequence length="379" mass="40472">MSSVFVDQKRQAPSLRRRCAALMRGALPALALLAGSGLGLEAAANTLTQNVSWTIDRPGTTAKYRVVAYGDSIYAGYNGSTLNAAKYAAPTVDAEYLAAKWNASIESVRRAKSGAIASDVYNNKIVAEKSYMQAASTRVVTFEMCGNDGLQARSAFKSQSGTCNYSGMNNAVAACKTYVAAAMDYINANAYPGVKLKVISNLHYPGYAADNVQSSCKDPSTGASVNLQSLFLPKLATMNYWMCEYARQKGFQCADNFAQYMGADYDSNGDGKIDSDALRYVAGESETSYVTRISSTLRATIRDANTHFVSASSSYDYIQSDDTHPTYNGGTVSAGLFGGTTGSGASRYPSISGGKNPIWNQYGHERMGWSISTSNPASP</sequence>
<evidence type="ECO:0000313" key="2">
    <source>
        <dbReference type="EMBL" id="MDT8999720.1"/>
    </source>
</evidence>
<dbReference type="InterPro" id="IPR036514">
    <property type="entry name" value="SGNH_hydro_sf"/>
</dbReference>
<keyword evidence="2" id="KW-0378">Hydrolase</keyword>
<feature type="signal peptide" evidence="1">
    <location>
        <begin position="1"/>
        <end position="34"/>
    </location>
</feature>
<keyword evidence="3" id="KW-1185">Reference proteome</keyword>
<dbReference type="RefSeq" id="WP_315650277.1">
    <property type="nucleotide sequence ID" value="NZ_JAVXZY010000003.1"/>
</dbReference>
<dbReference type="Proteomes" id="UP001246372">
    <property type="component" value="Unassembled WGS sequence"/>
</dbReference>
<proteinExistence type="predicted"/>
<reference evidence="2" key="1">
    <citation type="submission" date="2023-09" db="EMBL/GenBank/DDBJ databases">
        <title>Paucibacter sp. APW11 Genome sequencing and assembly.</title>
        <authorList>
            <person name="Kim I."/>
        </authorList>
    </citation>
    <scope>NUCLEOTIDE SEQUENCE</scope>
    <source>
        <strain evidence="2">APW11</strain>
    </source>
</reference>
<name>A0ABU3PBS7_9BURK</name>
<comment type="caution">
    <text evidence="2">The sequence shown here is derived from an EMBL/GenBank/DDBJ whole genome shotgun (WGS) entry which is preliminary data.</text>
</comment>
<dbReference type="Gene3D" id="3.40.50.1110">
    <property type="entry name" value="SGNH hydrolase"/>
    <property type="match status" value="1"/>
</dbReference>
<keyword evidence="1" id="KW-0732">Signal</keyword>
<protein>
    <submittedName>
        <fullName evidence="2">SGNH/GDSL hydrolase family protein</fullName>
    </submittedName>
</protein>
<accession>A0ABU3PBS7</accession>
<organism evidence="2 3">
    <name type="scientific">Roseateles aquae</name>
    <dbReference type="NCBI Taxonomy" id="3077235"/>
    <lineage>
        <taxon>Bacteria</taxon>
        <taxon>Pseudomonadati</taxon>
        <taxon>Pseudomonadota</taxon>
        <taxon>Betaproteobacteria</taxon>
        <taxon>Burkholderiales</taxon>
        <taxon>Sphaerotilaceae</taxon>
        <taxon>Roseateles</taxon>
    </lineage>
</organism>
<evidence type="ECO:0000256" key="1">
    <source>
        <dbReference type="SAM" id="SignalP"/>
    </source>
</evidence>
<feature type="chain" id="PRO_5047258718" evidence="1">
    <location>
        <begin position="35"/>
        <end position="379"/>
    </location>
</feature>
<gene>
    <name evidence="2" type="ORF">RQP53_10620</name>
</gene>